<name>A0A836HH33_LEIEN</name>
<gene>
    <name evidence="2" type="ORF">CUR178_03898</name>
</gene>
<evidence type="ECO:0000256" key="1">
    <source>
        <dbReference type="SAM" id="MobiDB-lite"/>
    </source>
</evidence>
<dbReference type="Proteomes" id="UP000674179">
    <property type="component" value="Chromosome 26"/>
</dbReference>
<evidence type="ECO:0000313" key="3">
    <source>
        <dbReference type="Proteomes" id="UP000674179"/>
    </source>
</evidence>
<sequence>MLRCPVGRLIKIDSAVPRETLPSATGGGAAPIGCTATATATTAVAAASLFRSFRARCASPLPEGATDQRANAAAKTRLAEGWKRTGAASRTH</sequence>
<keyword evidence="3" id="KW-1185">Reference proteome</keyword>
<evidence type="ECO:0000313" key="2">
    <source>
        <dbReference type="EMBL" id="KAG5476725.1"/>
    </source>
</evidence>
<comment type="caution">
    <text evidence="2">The sequence shown here is derived from an EMBL/GenBank/DDBJ whole genome shotgun (WGS) entry which is preliminary data.</text>
</comment>
<dbReference type="AlphaFoldDB" id="A0A836HH33"/>
<dbReference type="KEGG" id="lenr:94171135"/>
<dbReference type="RefSeq" id="XP_067692191.1">
    <property type="nucleotide sequence ID" value="XM_067835625.1"/>
</dbReference>
<proteinExistence type="predicted"/>
<feature type="region of interest" description="Disordered" evidence="1">
    <location>
        <begin position="61"/>
        <end position="92"/>
    </location>
</feature>
<organism evidence="2 3">
    <name type="scientific">Leishmania enriettii</name>
    <dbReference type="NCBI Taxonomy" id="5663"/>
    <lineage>
        <taxon>Eukaryota</taxon>
        <taxon>Discoba</taxon>
        <taxon>Euglenozoa</taxon>
        <taxon>Kinetoplastea</taxon>
        <taxon>Metakinetoplastina</taxon>
        <taxon>Trypanosomatida</taxon>
        <taxon>Trypanosomatidae</taxon>
        <taxon>Leishmaniinae</taxon>
        <taxon>Leishmania</taxon>
    </lineage>
</organism>
<protein>
    <submittedName>
        <fullName evidence="2">Uncharacterized protein</fullName>
    </submittedName>
</protein>
<reference evidence="2 3" key="1">
    <citation type="submission" date="2021-02" db="EMBL/GenBank/DDBJ databases">
        <title>Leishmania (Mundinia) enrietti genome sequencing and assembly.</title>
        <authorList>
            <person name="Almutairi H."/>
            <person name="Gatherer D."/>
        </authorList>
    </citation>
    <scope>NUCLEOTIDE SEQUENCE [LARGE SCALE GENOMIC DNA]</scope>
    <source>
        <strain evidence="2">CUR178</strain>
    </source>
</reference>
<dbReference type="EMBL" id="JAFHKP010000026">
    <property type="protein sequence ID" value="KAG5476725.1"/>
    <property type="molecule type" value="Genomic_DNA"/>
</dbReference>
<accession>A0A836HH33</accession>
<dbReference type="GeneID" id="94171135"/>